<proteinExistence type="predicted"/>
<organism evidence="2 3">
    <name type="scientific">Natrialba aegyptia DSM 13077</name>
    <dbReference type="NCBI Taxonomy" id="1227491"/>
    <lineage>
        <taxon>Archaea</taxon>
        <taxon>Methanobacteriati</taxon>
        <taxon>Methanobacteriota</taxon>
        <taxon>Stenosarchaea group</taxon>
        <taxon>Halobacteria</taxon>
        <taxon>Halobacteriales</taxon>
        <taxon>Natrialbaceae</taxon>
        <taxon>Natrialba</taxon>
    </lineage>
</organism>
<dbReference type="EMBL" id="AOIP01000029">
    <property type="protein sequence ID" value="ELZ05125.1"/>
    <property type="molecule type" value="Genomic_DNA"/>
</dbReference>
<dbReference type="PATRIC" id="fig|1227491.4.peg.2248"/>
<evidence type="ECO:0000313" key="2">
    <source>
        <dbReference type="EMBL" id="ELZ05125.1"/>
    </source>
</evidence>
<keyword evidence="1" id="KW-0812">Transmembrane</keyword>
<reference evidence="2 3" key="1">
    <citation type="journal article" date="2014" name="PLoS Genet.">
        <title>Phylogenetically driven sequencing of extremely halophilic archaea reveals strategies for static and dynamic osmo-response.</title>
        <authorList>
            <person name="Becker E.A."/>
            <person name="Seitzer P.M."/>
            <person name="Tritt A."/>
            <person name="Larsen D."/>
            <person name="Krusor M."/>
            <person name="Yao A.I."/>
            <person name="Wu D."/>
            <person name="Madern D."/>
            <person name="Eisen J.A."/>
            <person name="Darling A.E."/>
            <person name="Facciotti M.T."/>
        </authorList>
    </citation>
    <scope>NUCLEOTIDE SEQUENCE [LARGE SCALE GENOMIC DNA]</scope>
    <source>
        <strain evidence="2 3">DSM 13077</strain>
    </source>
</reference>
<keyword evidence="1" id="KW-1133">Transmembrane helix</keyword>
<sequence length="89" mass="9557">MPRFTRRIMELSPEEYGAYWRASIRVAAGIVIVVLGSQAVVAPLLSYPNPPAIALGVLLFVAIVFVGCFLAMLGVARAVRTAVDVELRG</sequence>
<dbReference type="Proteomes" id="UP000011591">
    <property type="component" value="Unassembled WGS sequence"/>
</dbReference>
<protein>
    <submittedName>
        <fullName evidence="2">Solute carrier family 5 (Low affinity glucose cotransporter), member 4-like protein</fullName>
    </submittedName>
</protein>
<feature type="transmembrane region" description="Helical" evidence="1">
    <location>
        <begin position="26"/>
        <end position="46"/>
    </location>
</feature>
<evidence type="ECO:0000313" key="3">
    <source>
        <dbReference type="Proteomes" id="UP000011591"/>
    </source>
</evidence>
<evidence type="ECO:0000256" key="1">
    <source>
        <dbReference type="SAM" id="Phobius"/>
    </source>
</evidence>
<accession>M0B2V6</accession>
<feature type="transmembrane region" description="Helical" evidence="1">
    <location>
        <begin position="52"/>
        <end position="73"/>
    </location>
</feature>
<name>M0B2V6_9EURY</name>
<comment type="caution">
    <text evidence="2">The sequence shown here is derived from an EMBL/GenBank/DDBJ whole genome shotgun (WGS) entry which is preliminary data.</text>
</comment>
<dbReference type="AlphaFoldDB" id="M0B2V6"/>
<keyword evidence="3" id="KW-1185">Reference proteome</keyword>
<keyword evidence="1" id="KW-0472">Membrane</keyword>
<gene>
    <name evidence="2" type="ORF">C480_10959</name>
</gene>